<organism evidence="1">
    <name type="scientific">viral metagenome</name>
    <dbReference type="NCBI Taxonomy" id="1070528"/>
    <lineage>
        <taxon>unclassified sequences</taxon>
        <taxon>metagenomes</taxon>
        <taxon>organismal metagenomes</taxon>
    </lineage>
</organism>
<sequence>MNKKEKIEALKELAKKYPHTEHVGKMWKNPLNLQSKGIRWTNSDLILFRMFQRDYA</sequence>
<evidence type="ECO:0000313" key="1">
    <source>
        <dbReference type="EMBL" id="QHS88460.1"/>
    </source>
</evidence>
<proteinExistence type="predicted"/>
<name>A0A6C0B8U2_9ZZZZ</name>
<protein>
    <submittedName>
        <fullName evidence="1">Uncharacterized protein</fullName>
    </submittedName>
</protein>
<dbReference type="AlphaFoldDB" id="A0A6C0B8U2"/>
<accession>A0A6C0B8U2</accession>
<dbReference type="EMBL" id="MN739097">
    <property type="protein sequence ID" value="QHS88460.1"/>
    <property type="molecule type" value="Genomic_DNA"/>
</dbReference>
<reference evidence="1" key="1">
    <citation type="journal article" date="2020" name="Nature">
        <title>Giant virus diversity and host interactions through global metagenomics.</title>
        <authorList>
            <person name="Schulz F."/>
            <person name="Roux S."/>
            <person name="Paez-Espino D."/>
            <person name="Jungbluth S."/>
            <person name="Walsh D.A."/>
            <person name="Denef V.J."/>
            <person name="McMahon K.D."/>
            <person name="Konstantinidis K.T."/>
            <person name="Eloe-Fadrosh E.A."/>
            <person name="Kyrpides N.C."/>
            <person name="Woyke T."/>
        </authorList>
    </citation>
    <scope>NUCLEOTIDE SEQUENCE</scope>
    <source>
        <strain evidence="1">GVMAG-M-3300010158-55</strain>
    </source>
</reference>